<evidence type="ECO:0000313" key="2">
    <source>
        <dbReference type="Proteomes" id="UP000554482"/>
    </source>
</evidence>
<dbReference type="AlphaFoldDB" id="A0A7J6VX90"/>
<dbReference type="Proteomes" id="UP000554482">
    <property type="component" value="Unassembled WGS sequence"/>
</dbReference>
<accession>A0A7J6VX90</accession>
<dbReference type="InterPro" id="IPR021109">
    <property type="entry name" value="Peptidase_aspartic_dom_sf"/>
</dbReference>
<proteinExistence type="predicted"/>
<organism evidence="1 2">
    <name type="scientific">Thalictrum thalictroides</name>
    <name type="common">Rue-anemone</name>
    <name type="synonym">Anemone thalictroides</name>
    <dbReference type="NCBI Taxonomy" id="46969"/>
    <lineage>
        <taxon>Eukaryota</taxon>
        <taxon>Viridiplantae</taxon>
        <taxon>Streptophyta</taxon>
        <taxon>Embryophyta</taxon>
        <taxon>Tracheophyta</taxon>
        <taxon>Spermatophyta</taxon>
        <taxon>Magnoliopsida</taxon>
        <taxon>Ranunculales</taxon>
        <taxon>Ranunculaceae</taxon>
        <taxon>Thalictroideae</taxon>
        <taxon>Thalictrum</taxon>
    </lineage>
</organism>
<gene>
    <name evidence="1" type="ORF">FRX31_020674</name>
</gene>
<feature type="non-terminal residue" evidence="1">
    <location>
        <position position="240"/>
    </location>
</feature>
<evidence type="ECO:0000313" key="1">
    <source>
        <dbReference type="EMBL" id="KAF5189739.1"/>
    </source>
</evidence>
<dbReference type="EMBL" id="JABWDY010025091">
    <property type="protein sequence ID" value="KAF5189739.1"/>
    <property type="molecule type" value="Genomic_DNA"/>
</dbReference>
<dbReference type="Gene3D" id="2.40.70.10">
    <property type="entry name" value="Acid Proteases"/>
    <property type="match status" value="1"/>
</dbReference>
<protein>
    <submittedName>
        <fullName evidence="1">Uncharacterized protein</fullName>
    </submittedName>
</protein>
<name>A0A7J6VX90_THATH</name>
<comment type="caution">
    <text evidence="1">The sequence shown here is derived from an EMBL/GenBank/DDBJ whole genome shotgun (WGS) entry which is preliminary data.</text>
</comment>
<keyword evidence="2" id="KW-1185">Reference proteome</keyword>
<sequence length="240" mass="27421">MVDTGCLCHSVIDETLVRTNKLKTKQIKPRPLLLANGKKTGDIKEIALFELDIDGRREDCWAYVAPSLIYPLILGKPWLEINDVIYMAKRRCLRFGRRNKGLWVRASGWHLHEEPLAIKRRVAPFNKDLASLSSVTEFADHLREARSSEKTIIGAISMDDITRALQPKMEQSRAEVTASLPEEIREFVDLFLDDEPNTQRALPPHRPGIDTKILLQRDSQGREKEIPWGPLYGMSRGELL</sequence>
<reference evidence="1 2" key="1">
    <citation type="submission" date="2020-06" db="EMBL/GenBank/DDBJ databases">
        <title>Transcriptomic and genomic resources for Thalictrum thalictroides and T. hernandezii: Facilitating candidate gene discovery in an emerging model plant lineage.</title>
        <authorList>
            <person name="Arias T."/>
            <person name="Riano-Pachon D.M."/>
            <person name="Di Stilio V.S."/>
        </authorList>
    </citation>
    <scope>NUCLEOTIDE SEQUENCE [LARGE SCALE GENOMIC DNA]</scope>
    <source>
        <strain evidence="2">cv. WT478/WT964</strain>
        <tissue evidence="1">Leaves</tissue>
    </source>
</reference>
<dbReference type="CDD" id="cd00303">
    <property type="entry name" value="retropepsin_like"/>
    <property type="match status" value="1"/>
</dbReference>
<dbReference type="OrthoDB" id="4928101at2759"/>